<keyword evidence="2" id="KW-1185">Reference proteome</keyword>
<evidence type="ECO:0000313" key="1">
    <source>
        <dbReference type="EMBL" id="KAK1860613.1"/>
    </source>
</evidence>
<gene>
    <name evidence="1" type="ORF">I4F81_003201</name>
</gene>
<comment type="caution">
    <text evidence="1">The sequence shown here is derived from an EMBL/GenBank/DDBJ whole genome shotgun (WGS) entry which is preliminary data.</text>
</comment>
<protein>
    <submittedName>
        <fullName evidence="1">Uncharacterized protein</fullName>
    </submittedName>
</protein>
<accession>A0ACC3BSP8</accession>
<sequence length="273" mass="28326">MHGVIRALPATAALLDLPAEVLEGIAVAVAAQTTAYPSALAGVCRRLRAAVHDAITGVCLWCCSPVYLLLSSPAGRSVCVTIGARGDDLGRLLRRACHLWPASVQEDGSRCRGGGGRRSTGCTGNPGRRLLVAADVYSALAEAPAGGGGGVELRSLTLSLGHVTGSVGISLLRRHAGTLRDLMVELLLGHLPVQRWVSALRKVGPAPRLRSLVVDGHLFTSLTAALVPLCTRLTDLLLRGGFQSWAAAALAPPALPRLAALTLEVDHCQGCGR</sequence>
<evidence type="ECO:0000313" key="2">
    <source>
        <dbReference type="Proteomes" id="UP000798662"/>
    </source>
</evidence>
<dbReference type="Proteomes" id="UP000798662">
    <property type="component" value="Chromosome 1"/>
</dbReference>
<name>A0ACC3BSP8_PYRYE</name>
<proteinExistence type="predicted"/>
<dbReference type="EMBL" id="CM020618">
    <property type="protein sequence ID" value="KAK1860613.1"/>
    <property type="molecule type" value="Genomic_DNA"/>
</dbReference>
<reference evidence="1" key="1">
    <citation type="submission" date="2019-11" db="EMBL/GenBank/DDBJ databases">
        <title>Nori genome reveals adaptations in red seaweeds to the harsh intertidal environment.</title>
        <authorList>
            <person name="Wang D."/>
            <person name="Mao Y."/>
        </authorList>
    </citation>
    <scope>NUCLEOTIDE SEQUENCE</scope>
    <source>
        <tissue evidence="1">Gametophyte</tissue>
    </source>
</reference>
<organism evidence="1 2">
    <name type="scientific">Pyropia yezoensis</name>
    <name type="common">Susabi-nori</name>
    <name type="synonym">Porphyra yezoensis</name>
    <dbReference type="NCBI Taxonomy" id="2788"/>
    <lineage>
        <taxon>Eukaryota</taxon>
        <taxon>Rhodophyta</taxon>
        <taxon>Bangiophyceae</taxon>
        <taxon>Bangiales</taxon>
        <taxon>Bangiaceae</taxon>
        <taxon>Pyropia</taxon>
    </lineage>
</organism>